<dbReference type="Proteomes" id="UP000006346">
    <property type="component" value="Chromosome"/>
</dbReference>
<sequence length="794" mass="91812">MSDRGVNPYVYCYRVIGCRGDERYFADIAALDRQLKGLGNYTFFNKSIPVSTDAAVIQRIRKLLEPMPLKDFSNGALLNVLESHGYFSLSSDSQVNRKIKDAWGIILNLYVANEKGLNLSIIENFVTKLLIWFGDYGRQTPKQSGHNPKIIYWGSPGKHEVYFLILMSLLGWDVLVFNTSFKDKFNNIDKFNEYSRVIRYPQELPVGDFPRPSAKESLRPGQTPVQQGSRQPEPPRKVPEAVSSSLLSDEVVVVKLKRTENILQEILVPVKERSGFVGKPFPILPTFFVRYIGVPESLDDWEAEYFNNLYNMDKALAARGSYYKFETGIPAPSTRESSAIPDKFKRYSFQNHVEIIEQALLAQVLPRTGQALYDNTIRKAFADIVNLFVEKHENCSVSMVLNFALKMISWLGRYLPKLISRPILEHNYEENPKILFYGNIKAHEIYLLTFFYWLGGDVLFVHSDEEGDQPWQSFDEGSVLTHLVRNKHSLPLEAFPQGERLIRKSTIAYNASREIEEVIYSEDVGLFKPWQFESYGTQPITLKTTYDELKILWQEPAKLRPEFKVQNHKVYVPNLFAKINGAAEDLDDYWQDLKVLASAPNTKLIATLPFTEIRYTKQELYQTNYLLDKEGFVDEEKVVRDRHYKFGYLKASLQHFLIAKINELFRSGVFLKPVDDKLKLKILMTILTMDDDLLKLIEVFDYPQEIPKLIAYDNHKNTFNESDSILLAYFNLIGLDILVFTPTNYQTLEQFLKESLFDMHQLPLVKYDLLLPSLNNLSDHSTKLGLLSRFFKRH</sequence>
<dbReference type="HOGENOM" id="CLU_021403_0_0_9"/>
<reference evidence="3 4" key="2">
    <citation type="journal article" date="2012" name="J. Bacteriol.">
        <title>Complete genome sequences of Desulfosporosinus orientis DSM765T, Desulfosporosinus youngiae DSM17734T, Desulfosporosinus meridiei DSM13257T, and Desulfosporosinus acidiphilus DSM22704T.</title>
        <authorList>
            <person name="Pester M."/>
            <person name="Brambilla E."/>
            <person name="Alazard D."/>
            <person name="Rattei T."/>
            <person name="Weinmaier T."/>
            <person name="Han J."/>
            <person name="Lucas S."/>
            <person name="Lapidus A."/>
            <person name="Cheng J.F."/>
            <person name="Goodwin L."/>
            <person name="Pitluck S."/>
            <person name="Peters L."/>
            <person name="Ovchinnikova G."/>
            <person name="Teshima H."/>
            <person name="Detter J.C."/>
            <person name="Han C.S."/>
            <person name="Tapia R."/>
            <person name="Land M.L."/>
            <person name="Hauser L."/>
            <person name="Kyrpides N.C."/>
            <person name="Ivanova N.N."/>
            <person name="Pagani I."/>
            <person name="Huntmann M."/>
            <person name="Wei C.L."/>
            <person name="Davenport K.W."/>
            <person name="Daligault H."/>
            <person name="Chain P.S."/>
            <person name="Chen A."/>
            <person name="Mavromatis K."/>
            <person name="Markowitz V."/>
            <person name="Szeto E."/>
            <person name="Mikhailova N."/>
            <person name="Pati A."/>
            <person name="Wagner M."/>
            <person name="Woyke T."/>
            <person name="Ollivier B."/>
            <person name="Klenk H.P."/>
            <person name="Spring S."/>
            <person name="Loy A."/>
        </authorList>
    </citation>
    <scope>NUCLEOTIDE SEQUENCE [LARGE SCALE GENOMIC DNA]</scope>
    <source>
        <strain evidence="4">ATCC 19365 / DSM 765 / NCIMB 8382 / VKM B-1628</strain>
    </source>
</reference>
<dbReference type="PATRIC" id="fig|768706.3.peg.1793"/>
<gene>
    <name evidence="3" type="ordered locus">Desor_1787</name>
</gene>
<dbReference type="InterPro" id="IPR025647">
    <property type="entry name" value="YceG_bac"/>
</dbReference>
<feature type="domain" description="Putative component of 'biosynthetic module'" evidence="2">
    <location>
        <begin position="6"/>
        <end position="211"/>
    </location>
</feature>
<feature type="domain" description="Putative component of 'biosynthetic module'" evidence="2">
    <location>
        <begin position="257"/>
        <end position="520"/>
    </location>
</feature>
<evidence type="ECO:0000256" key="1">
    <source>
        <dbReference type="SAM" id="MobiDB-lite"/>
    </source>
</evidence>
<protein>
    <recommendedName>
        <fullName evidence="2">Putative component of 'biosynthetic module' domain-containing protein</fullName>
    </recommendedName>
</protein>
<dbReference type="Pfam" id="PF14266">
    <property type="entry name" value="YceG_bac"/>
    <property type="match status" value="3"/>
</dbReference>
<feature type="region of interest" description="Disordered" evidence="1">
    <location>
        <begin position="211"/>
        <end position="242"/>
    </location>
</feature>
<dbReference type="EMBL" id="CP003108">
    <property type="protein sequence ID" value="AET67423.1"/>
    <property type="molecule type" value="Genomic_DNA"/>
</dbReference>
<organism evidence="3 4">
    <name type="scientific">Desulfosporosinus orientis (strain ATCC 19365 / DSM 765 / NCIMB 8382 / VKM B-1628 / Singapore I)</name>
    <name type="common">Desulfotomaculum orientis</name>
    <dbReference type="NCBI Taxonomy" id="768706"/>
    <lineage>
        <taxon>Bacteria</taxon>
        <taxon>Bacillati</taxon>
        <taxon>Bacillota</taxon>
        <taxon>Clostridia</taxon>
        <taxon>Eubacteriales</taxon>
        <taxon>Desulfitobacteriaceae</taxon>
        <taxon>Desulfosporosinus</taxon>
    </lineage>
</organism>
<keyword evidence="4" id="KW-1185">Reference proteome</keyword>
<evidence type="ECO:0000313" key="3">
    <source>
        <dbReference type="EMBL" id="AET67423.1"/>
    </source>
</evidence>
<reference evidence="4" key="1">
    <citation type="submission" date="2011-11" db="EMBL/GenBank/DDBJ databases">
        <title>Complete sequence of Desulfosporosinus orientis DSM 765.</title>
        <authorList>
            <person name="Lucas S."/>
            <person name="Han J."/>
            <person name="Lapidus A."/>
            <person name="Cheng J.-F."/>
            <person name="Goodwin L."/>
            <person name="Pitluck S."/>
            <person name="Peters L."/>
            <person name="Ovchinnikova G."/>
            <person name="Teshima H."/>
            <person name="Detter J.C."/>
            <person name="Han C."/>
            <person name="Tapia R."/>
            <person name="Land M."/>
            <person name="Hauser L."/>
            <person name="Kyrpides N."/>
            <person name="Ivanova N."/>
            <person name="Pagani I."/>
            <person name="Pester M."/>
            <person name="Spring S."/>
            <person name="Ollivier B."/>
            <person name="Rattei T."/>
            <person name="Klenk H.-P."/>
            <person name="Wagner M."/>
            <person name="Loy A."/>
            <person name="Woyke T."/>
        </authorList>
    </citation>
    <scope>NUCLEOTIDE SEQUENCE [LARGE SCALE GENOMIC DNA]</scope>
    <source>
        <strain evidence="4">ATCC 19365 / DSM 765 / NCIMB 8382 / VKM B-1628</strain>
    </source>
</reference>
<evidence type="ECO:0000313" key="4">
    <source>
        <dbReference type="Proteomes" id="UP000006346"/>
    </source>
</evidence>
<feature type="domain" description="Putative component of 'biosynthetic module'" evidence="2">
    <location>
        <begin position="543"/>
        <end position="762"/>
    </location>
</feature>
<dbReference type="RefSeq" id="WP_014184242.1">
    <property type="nucleotide sequence ID" value="NC_016584.1"/>
</dbReference>
<name>G7W8J6_DESOD</name>
<dbReference type="STRING" id="768706.Desor_1787"/>
<dbReference type="KEGG" id="dor:Desor_1787"/>
<dbReference type="AlphaFoldDB" id="G7W8J6"/>
<evidence type="ECO:0000259" key="2">
    <source>
        <dbReference type="Pfam" id="PF14266"/>
    </source>
</evidence>
<proteinExistence type="predicted"/>
<dbReference type="eggNOG" id="COG0265">
    <property type="taxonomic scope" value="Bacteria"/>
</dbReference>
<accession>G7W8J6</accession>